<dbReference type="UniPathway" id="UPA00574">
    <property type="reaction ID" value="UER00637"/>
</dbReference>
<dbReference type="UniPathway" id="UPA00579">
    <property type="reaction ID" value="UER00640"/>
</dbReference>
<keyword evidence="9 17" id="KW-0418">Kinase</keyword>
<comment type="similarity">
    <text evidence="4 17">Belongs to the uridine kinase family.</text>
</comment>
<comment type="catalytic activity">
    <reaction evidence="14 17">
        <text>uridine + ATP = UMP + ADP + H(+)</text>
        <dbReference type="Rhea" id="RHEA:16825"/>
        <dbReference type="ChEBI" id="CHEBI:15378"/>
        <dbReference type="ChEBI" id="CHEBI:16704"/>
        <dbReference type="ChEBI" id="CHEBI:30616"/>
        <dbReference type="ChEBI" id="CHEBI:57865"/>
        <dbReference type="ChEBI" id="CHEBI:456216"/>
        <dbReference type="EC" id="2.7.1.48"/>
    </reaction>
</comment>
<keyword evidence="7 17" id="KW-0808">Transferase</keyword>
<dbReference type="InterPro" id="IPR027417">
    <property type="entry name" value="P-loop_NTPase"/>
</dbReference>
<dbReference type="OrthoDB" id="10257085at2759"/>
<dbReference type="InterPro" id="IPR000836">
    <property type="entry name" value="PRTase_dom"/>
</dbReference>
<gene>
    <name evidence="21" type="primary">100635931</name>
</gene>
<evidence type="ECO:0000256" key="16">
    <source>
        <dbReference type="ARBA" id="ARBA00065923"/>
    </source>
</evidence>
<organism evidence="21">
    <name type="scientific">Amphimedon queenslandica</name>
    <name type="common">Sponge</name>
    <dbReference type="NCBI Taxonomy" id="400682"/>
    <lineage>
        <taxon>Eukaryota</taxon>
        <taxon>Metazoa</taxon>
        <taxon>Porifera</taxon>
        <taxon>Demospongiae</taxon>
        <taxon>Heteroscleromorpha</taxon>
        <taxon>Haplosclerida</taxon>
        <taxon>Niphatidae</taxon>
        <taxon>Amphimedon</taxon>
    </lineage>
</organism>
<feature type="domain" description="Phosphoribosyltransferase" evidence="20">
    <location>
        <begin position="294"/>
        <end position="497"/>
    </location>
</feature>
<dbReference type="GO" id="GO:0005524">
    <property type="term" value="F:ATP binding"/>
    <property type="evidence" value="ECO:0007669"/>
    <property type="project" value="UniProtKB-KW"/>
</dbReference>
<name>A0A1X7VS80_AMPQE</name>
<dbReference type="STRING" id="400682.A0A1X7VS80"/>
<evidence type="ECO:0000256" key="1">
    <source>
        <dbReference type="ARBA" id="ARBA00004123"/>
    </source>
</evidence>
<dbReference type="NCBIfam" id="NF004018">
    <property type="entry name" value="PRK05480.1"/>
    <property type="match status" value="1"/>
</dbReference>
<dbReference type="EnsemblMetazoa" id="Aqu2.1.42268_001">
    <property type="protein sequence ID" value="Aqu2.1.42268_001"/>
    <property type="gene ID" value="Aqu2.1.42268"/>
</dbReference>
<dbReference type="GO" id="GO:0044211">
    <property type="term" value="P:CTP salvage"/>
    <property type="evidence" value="ECO:0007669"/>
    <property type="project" value="UniProtKB-UniPathway"/>
</dbReference>
<sequence>MTTSRKISTAARSSEIWSISTDMDSDPEETDNTPLDQSFGKKKKRTIYTAGRPPWYDSEGQGKEAFVIGLAGGSASGKTTVAKKIIESLNVDWVGLLSMDSFYKVLTPEQHEAAARNAYDFDHPDAFDFELMATTLRNLKNGKRVDVPVYDFATHSRAKYSRTMYGANVILFEGILSLVNKELRELMDLRIFVDTDSDIRLARRLRRDIAERGRDLKGVLKQYNTYVKPAFQQYIEPSLQYAHIVVPRGGENTVAIQLIVQHVKDRLHQRGFDVRSKLLSEQASVDHDSLKILPETKQVCGMHTIIRNKDSNRDDFVFMTNRLACLVIEYSLSFLPFEDYTIDTPQGVPYNGKKFTGKLCGVTILRAGEVLEPALMSVCKDVTIGKILIQTNDQTENPELHFLRLPGDISSSHVILMDATVATGAAAIMAIRVLLDHDVPQERILFVSIIASKLGIQNVAYAFPQIKIITTALDPTVNDSYHILPGVGNYGDRYFGTGSSD</sequence>
<dbReference type="NCBIfam" id="TIGR00235">
    <property type="entry name" value="udk"/>
    <property type="match status" value="1"/>
</dbReference>
<dbReference type="SUPFAM" id="SSF53271">
    <property type="entry name" value="PRTase-like"/>
    <property type="match status" value="1"/>
</dbReference>
<evidence type="ECO:0000256" key="11">
    <source>
        <dbReference type="ARBA" id="ARBA00022843"/>
    </source>
</evidence>
<reference evidence="21" key="2">
    <citation type="submission" date="2017-05" db="UniProtKB">
        <authorList>
            <consortium name="EnsemblMetazoa"/>
        </authorList>
    </citation>
    <scope>IDENTIFICATION</scope>
</reference>
<evidence type="ECO:0000256" key="13">
    <source>
        <dbReference type="ARBA" id="ARBA00047436"/>
    </source>
</evidence>
<evidence type="ECO:0000256" key="4">
    <source>
        <dbReference type="ARBA" id="ARBA00005408"/>
    </source>
</evidence>
<keyword evidence="12" id="KW-0539">Nucleus</keyword>
<comment type="subunit">
    <text evidence="16">Interacts with RNF19B.</text>
</comment>
<comment type="pathway">
    <text evidence="3 17">Pyrimidine metabolism; UMP biosynthesis via salvage pathway; UMP from uridine: step 1/1.</text>
</comment>
<dbReference type="PANTHER" id="PTHR10285">
    <property type="entry name" value="URIDINE KINASE"/>
    <property type="match status" value="1"/>
</dbReference>
<dbReference type="InParanoid" id="A0A1X7VS80"/>
<comment type="pathway">
    <text evidence="17">Pyrimidine metabolism; CTP biosynthesis via salvage pathway; CTP from cytidine: step 1/3.</text>
</comment>
<keyword evidence="6" id="KW-0597">Phosphoprotein</keyword>
<evidence type="ECO:0000256" key="10">
    <source>
        <dbReference type="ARBA" id="ARBA00022840"/>
    </source>
</evidence>
<reference evidence="22" key="1">
    <citation type="journal article" date="2010" name="Nature">
        <title>The Amphimedon queenslandica genome and the evolution of animal complexity.</title>
        <authorList>
            <person name="Srivastava M."/>
            <person name="Simakov O."/>
            <person name="Chapman J."/>
            <person name="Fahey B."/>
            <person name="Gauthier M.E."/>
            <person name="Mitros T."/>
            <person name="Richards G.S."/>
            <person name="Conaco C."/>
            <person name="Dacre M."/>
            <person name="Hellsten U."/>
            <person name="Larroux C."/>
            <person name="Putnam N.H."/>
            <person name="Stanke M."/>
            <person name="Adamska M."/>
            <person name="Darling A."/>
            <person name="Degnan S.M."/>
            <person name="Oakley T.H."/>
            <person name="Plachetzki D.C."/>
            <person name="Zhai Y."/>
            <person name="Adamski M."/>
            <person name="Calcino A."/>
            <person name="Cummins S.F."/>
            <person name="Goodstein D.M."/>
            <person name="Harris C."/>
            <person name="Jackson D.J."/>
            <person name="Leys S.P."/>
            <person name="Shu S."/>
            <person name="Woodcroft B.J."/>
            <person name="Vervoort M."/>
            <person name="Kosik K.S."/>
            <person name="Manning G."/>
            <person name="Degnan B.M."/>
            <person name="Rokhsar D.S."/>
        </authorList>
    </citation>
    <scope>NUCLEOTIDE SEQUENCE [LARGE SCALE GENOMIC DNA]</scope>
</reference>
<feature type="compositionally biased region" description="Polar residues" evidence="18">
    <location>
        <begin position="1"/>
        <end position="22"/>
    </location>
</feature>
<evidence type="ECO:0000256" key="8">
    <source>
        <dbReference type="ARBA" id="ARBA00022741"/>
    </source>
</evidence>
<dbReference type="InterPro" id="IPR029057">
    <property type="entry name" value="PRTase-like"/>
</dbReference>
<keyword evidence="10 17" id="KW-0067">ATP-binding</keyword>
<evidence type="ECO:0000256" key="9">
    <source>
        <dbReference type="ARBA" id="ARBA00022777"/>
    </source>
</evidence>
<dbReference type="CDD" id="cd02023">
    <property type="entry name" value="UMPK"/>
    <property type="match status" value="1"/>
</dbReference>
<accession>A0A1X7VS80</accession>
<dbReference type="EnsemblMetazoa" id="XM_020002538.1">
    <property type="protein sequence ID" value="XP_019858097.1"/>
    <property type="gene ID" value="LOC100635931"/>
</dbReference>
<dbReference type="CDD" id="cd06223">
    <property type="entry name" value="PRTases_typeI"/>
    <property type="match status" value="1"/>
</dbReference>
<dbReference type="GO" id="GO:0044206">
    <property type="term" value="P:UMP salvage"/>
    <property type="evidence" value="ECO:0007669"/>
    <property type="project" value="UniProtKB-UniPathway"/>
</dbReference>
<dbReference type="OMA" id="EPQLHCE"/>
<dbReference type="Proteomes" id="UP000007879">
    <property type="component" value="Unassembled WGS sequence"/>
</dbReference>
<keyword evidence="8 17" id="KW-0547">Nucleotide-binding</keyword>
<keyword evidence="22" id="KW-1185">Reference proteome</keyword>
<comment type="catalytic activity">
    <reaction evidence="13 17">
        <text>cytidine + ATP = CMP + ADP + H(+)</text>
        <dbReference type="Rhea" id="RHEA:24674"/>
        <dbReference type="ChEBI" id="CHEBI:15378"/>
        <dbReference type="ChEBI" id="CHEBI:17562"/>
        <dbReference type="ChEBI" id="CHEBI:30616"/>
        <dbReference type="ChEBI" id="CHEBI:60377"/>
        <dbReference type="ChEBI" id="CHEBI:456216"/>
        <dbReference type="EC" id="2.7.1.48"/>
    </reaction>
</comment>
<dbReference type="InterPro" id="IPR006083">
    <property type="entry name" value="PRK/URK"/>
</dbReference>
<dbReference type="InterPro" id="IPR000764">
    <property type="entry name" value="Uridine_kinase-like"/>
</dbReference>
<evidence type="ECO:0000256" key="12">
    <source>
        <dbReference type="ARBA" id="ARBA00023242"/>
    </source>
</evidence>
<evidence type="ECO:0000259" key="19">
    <source>
        <dbReference type="Pfam" id="PF00485"/>
    </source>
</evidence>
<evidence type="ECO:0000256" key="14">
    <source>
        <dbReference type="ARBA" id="ARBA00048909"/>
    </source>
</evidence>
<dbReference type="GO" id="GO:0005634">
    <property type="term" value="C:nucleus"/>
    <property type="evidence" value="ECO:0007669"/>
    <property type="project" value="UniProtKB-SubCell"/>
</dbReference>
<dbReference type="GO" id="GO:0004849">
    <property type="term" value="F:uridine kinase activity"/>
    <property type="evidence" value="ECO:0007669"/>
    <property type="project" value="UniProtKB-EC"/>
</dbReference>
<protein>
    <recommendedName>
        <fullName evidence="17">Uridine kinase</fullName>
        <ecNumber evidence="17">2.7.1.48</ecNumber>
    </recommendedName>
</protein>
<dbReference type="EC" id="2.7.1.48" evidence="17"/>
<evidence type="ECO:0000256" key="2">
    <source>
        <dbReference type="ARBA" id="ARBA00004496"/>
    </source>
</evidence>
<keyword evidence="5" id="KW-0963">Cytoplasm</keyword>
<dbReference type="eggNOG" id="KOG4203">
    <property type="taxonomic scope" value="Eukaryota"/>
</dbReference>
<feature type="region of interest" description="Disordered" evidence="18">
    <location>
        <begin position="1"/>
        <end position="39"/>
    </location>
</feature>
<evidence type="ECO:0000259" key="20">
    <source>
        <dbReference type="Pfam" id="PF14681"/>
    </source>
</evidence>
<comment type="function">
    <text evidence="15">May contribute to UTP accumulation needed for blast transformation and proliferation.</text>
</comment>
<dbReference type="SUPFAM" id="SSF52540">
    <property type="entry name" value="P-loop containing nucleoside triphosphate hydrolases"/>
    <property type="match status" value="1"/>
</dbReference>
<dbReference type="AlphaFoldDB" id="A0A1X7VS80"/>
<dbReference type="PRINTS" id="PR00988">
    <property type="entry name" value="URIDINKINASE"/>
</dbReference>
<comment type="subcellular location">
    <subcellularLocation>
        <location evidence="2">Cytoplasm</location>
    </subcellularLocation>
    <subcellularLocation>
        <location evidence="1">Nucleus</location>
    </subcellularLocation>
</comment>
<dbReference type="KEGG" id="aqu:100635931"/>
<dbReference type="FunFam" id="3.40.50.2020:FF:000010">
    <property type="entry name" value="Uridine-cytidine kinase"/>
    <property type="match status" value="1"/>
</dbReference>
<evidence type="ECO:0000256" key="7">
    <source>
        <dbReference type="ARBA" id="ARBA00022679"/>
    </source>
</evidence>
<evidence type="ECO:0000313" key="22">
    <source>
        <dbReference type="Proteomes" id="UP000007879"/>
    </source>
</evidence>
<evidence type="ECO:0000256" key="15">
    <source>
        <dbReference type="ARBA" id="ARBA00056790"/>
    </source>
</evidence>
<dbReference type="FunFam" id="3.40.50.300:FF:000200">
    <property type="entry name" value="Uridine-cytidine kinase"/>
    <property type="match status" value="1"/>
</dbReference>
<evidence type="ECO:0000256" key="17">
    <source>
        <dbReference type="RuleBase" id="RU003825"/>
    </source>
</evidence>
<evidence type="ECO:0000313" key="21">
    <source>
        <dbReference type="EnsemblMetazoa" id="Aqu2.1.42268_001"/>
    </source>
</evidence>
<dbReference type="Pfam" id="PF00485">
    <property type="entry name" value="PRK"/>
    <property type="match status" value="1"/>
</dbReference>
<evidence type="ECO:0000256" key="18">
    <source>
        <dbReference type="SAM" id="MobiDB-lite"/>
    </source>
</evidence>
<dbReference type="GO" id="GO:0005737">
    <property type="term" value="C:cytoplasm"/>
    <property type="evidence" value="ECO:0007669"/>
    <property type="project" value="UniProtKB-SubCell"/>
</dbReference>
<evidence type="ECO:0000256" key="3">
    <source>
        <dbReference type="ARBA" id="ARBA00004690"/>
    </source>
</evidence>
<evidence type="ECO:0000256" key="5">
    <source>
        <dbReference type="ARBA" id="ARBA00022490"/>
    </source>
</evidence>
<dbReference type="Gene3D" id="3.40.50.300">
    <property type="entry name" value="P-loop containing nucleotide triphosphate hydrolases"/>
    <property type="match status" value="1"/>
</dbReference>
<keyword evidence="11" id="KW-0832">Ubl conjugation</keyword>
<evidence type="ECO:0000256" key="6">
    <source>
        <dbReference type="ARBA" id="ARBA00022553"/>
    </source>
</evidence>
<dbReference type="Gene3D" id="3.40.50.2020">
    <property type="match status" value="1"/>
</dbReference>
<proteinExistence type="inferred from homology"/>
<feature type="domain" description="Phosphoribulokinase/uridine kinase" evidence="19">
    <location>
        <begin position="67"/>
        <end position="254"/>
    </location>
</feature>
<dbReference type="Pfam" id="PF14681">
    <property type="entry name" value="UPRTase"/>
    <property type="match status" value="1"/>
</dbReference>